<dbReference type="EMBL" id="MK167988">
    <property type="protein sequence ID" value="AZZ88445.1"/>
    <property type="molecule type" value="Genomic_DNA"/>
</dbReference>
<dbReference type="AlphaFoldDB" id="A0A3T0VEH5"/>
<keyword evidence="2" id="KW-0614">Plasmid</keyword>
<evidence type="ECO:0000313" key="2">
    <source>
        <dbReference type="EMBL" id="AZZ88445.1"/>
    </source>
</evidence>
<name>A0A3T0VEH5_CITFR</name>
<accession>A0A3T0VEH5</accession>
<sequence length="59" mass="6900">MASDNQWRAGQGDQFHLKEIEIHWREVLRLATSIKQGTVTSQLPQAKRTCQSTEENWPY</sequence>
<evidence type="ECO:0000256" key="1">
    <source>
        <dbReference type="SAM" id="MobiDB-lite"/>
    </source>
</evidence>
<proteinExistence type="predicted"/>
<reference evidence="2" key="1">
    <citation type="submission" date="2018-11" db="EMBL/GenBank/DDBJ databases">
        <title>Complete sequence of plasmid pHNTS45-1.</title>
        <authorList>
            <person name="Liu J.H."/>
            <person name="Huang X.Y."/>
            <person name="Lv L.C."/>
        </authorList>
    </citation>
    <scope>NUCLEOTIDE SEQUENCE</scope>
    <source>
        <strain evidence="2">TS45CTX</strain>
        <plasmid evidence="2">pHNTS45-1</plasmid>
    </source>
</reference>
<protein>
    <submittedName>
        <fullName evidence="2">Tn3 like family transposase</fullName>
    </submittedName>
</protein>
<geneLocation type="plasmid" evidence="2">
    <name>pHNTS45-1</name>
</geneLocation>
<organism evidence="2">
    <name type="scientific">Citrobacter freundii</name>
    <dbReference type="NCBI Taxonomy" id="546"/>
    <lineage>
        <taxon>Bacteria</taxon>
        <taxon>Pseudomonadati</taxon>
        <taxon>Pseudomonadota</taxon>
        <taxon>Gammaproteobacteria</taxon>
        <taxon>Enterobacterales</taxon>
        <taxon>Enterobacteriaceae</taxon>
        <taxon>Citrobacter</taxon>
        <taxon>Citrobacter freundii complex</taxon>
    </lineage>
</organism>
<feature type="region of interest" description="Disordered" evidence="1">
    <location>
        <begin position="38"/>
        <end position="59"/>
    </location>
</feature>